<dbReference type="PANTHER" id="PTHR11106:SF111">
    <property type="entry name" value="MACRO DOMAIN-CONTAINING PROTEIN"/>
    <property type="match status" value="1"/>
</dbReference>
<organism evidence="3 4">
    <name type="scientific">Euplotes crassus</name>
    <dbReference type="NCBI Taxonomy" id="5936"/>
    <lineage>
        <taxon>Eukaryota</taxon>
        <taxon>Sar</taxon>
        <taxon>Alveolata</taxon>
        <taxon>Ciliophora</taxon>
        <taxon>Intramacronucleata</taxon>
        <taxon>Spirotrichea</taxon>
        <taxon>Hypotrichia</taxon>
        <taxon>Euplotida</taxon>
        <taxon>Euplotidae</taxon>
        <taxon>Moneuplotes</taxon>
    </lineage>
</organism>
<dbReference type="Pfam" id="PF01661">
    <property type="entry name" value="Macro"/>
    <property type="match status" value="1"/>
</dbReference>
<accession>A0AAD2D1U0</accession>
<evidence type="ECO:0000313" key="3">
    <source>
        <dbReference type="EMBL" id="CAI2377779.1"/>
    </source>
</evidence>
<evidence type="ECO:0000259" key="2">
    <source>
        <dbReference type="PROSITE" id="PS51154"/>
    </source>
</evidence>
<reference evidence="3" key="1">
    <citation type="submission" date="2023-07" db="EMBL/GenBank/DDBJ databases">
        <authorList>
            <consortium name="AG Swart"/>
            <person name="Singh M."/>
            <person name="Singh A."/>
            <person name="Seah K."/>
            <person name="Emmerich C."/>
        </authorList>
    </citation>
    <scope>NUCLEOTIDE SEQUENCE</scope>
    <source>
        <strain evidence="3">DP1</strain>
    </source>
</reference>
<dbReference type="SUPFAM" id="SSF52949">
    <property type="entry name" value="Macro domain-like"/>
    <property type="match status" value="1"/>
</dbReference>
<feature type="compositionally biased region" description="Basic and acidic residues" evidence="1">
    <location>
        <begin position="204"/>
        <end position="218"/>
    </location>
</feature>
<dbReference type="InterPro" id="IPR002589">
    <property type="entry name" value="Macro_dom"/>
</dbReference>
<dbReference type="SMART" id="SM00506">
    <property type="entry name" value="A1pp"/>
    <property type="match status" value="1"/>
</dbReference>
<keyword evidence="4" id="KW-1185">Reference proteome</keyword>
<evidence type="ECO:0000313" key="4">
    <source>
        <dbReference type="Proteomes" id="UP001295684"/>
    </source>
</evidence>
<comment type="caution">
    <text evidence="3">The sequence shown here is derived from an EMBL/GenBank/DDBJ whole genome shotgun (WGS) entry which is preliminary data.</text>
</comment>
<name>A0AAD2D1U0_EUPCR</name>
<evidence type="ECO:0000256" key="1">
    <source>
        <dbReference type="SAM" id="MobiDB-lite"/>
    </source>
</evidence>
<dbReference type="CDD" id="cd02907">
    <property type="entry name" value="Macro_Af1521_BAL-like"/>
    <property type="match status" value="1"/>
</dbReference>
<gene>
    <name evidence="3" type="ORF">ECRASSUSDP1_LOCUS19169</name>
</gene>
<feature type="domain" description="Macro" evidence="2">
    <location>
        <begin position="7"/>
        <end position="195"/>
    </location>
</feature>
<dbReference type="Proteomes" id="UP001295684">
    <property type="component" value="Unassembled WGS sequence"/>
</dbReference>
<dbReference type="InterPro" id="IPR043472">
    <property type="entry name" value="Macro_dom-like"/>
</dbReference>
<dbReference type="EMBL" id="CAMPGE010019447">
    <property type="protein sequence ID" value="CAI2377779.1"/>
    <property type="molecule type" value="Genomic_DNA"/>
</dbReference>
<dbReference type="PANTHER" id="PTHR11106">
    <property type="entry name" value="GANGLIOSIDE INDUCED DIFFERENTIATION ASSOCIATED PROTEIN 2-RELATED"/>
    <property type="match status" value="1"/>
</dbReference>
<protein>
    <recommendedName>
        <fullName evidence="2">Macro domain-containing protein</fullName>
    </recommendedName>
</protein>
<feature type="region of interest" description="Disordered" evidence="1">
    <location>
        <begin position="204"/>
        <end position="263"/>
    </location>
</feature>
<dbReference type="Gene3D" id="3.40.220.10">
    <property type="entry name" value="Leucine Aminopeptidase, subunit E, domain 1"/>
    <property type="match status" value="1"/>
</dbReference>
<dbReference type="AlphaFoldDB" id="A0AAD2D1U0"/>
<sequence length="263" mass="29026">MQEKMAAAFPLQLQYKGMEIVCKYGDITAEETDAIVNAANNYLAHGGGVAGAISRKGGYIIDQESDEWVDKYGEVPTGETAYTSKGNLGCKKYCIHAVGPIYGYSGGENAEKQLELTIVNTYKRAEELKCESVSVPAISSGIFGYPLKECAQTFAKMTREYIDNLSEVGNLKKIVMCNIEFKTVKMFRDAFEKEFKDIIDEAKQSTEEAKEEVNKETPPEDTAVEAQDTKEEGDYAVQDIEDTCVPEAAPEDNKDTQNLDVSP</sequence>
<dbReference type="PROSITE" id="PS51154">
    <property type="entry name" value="MACRO"/>
    <property type="match status" value="1"/>
</dbReference>
<proteinExistence type="predicted"/>